<dbReference type="EMBL" id="SCWA01000003">
    <property type="protein sequence ID" value="TDL98702.1"/>
    <property type="molecule type" value="Genomic_DNA"/>
</dbReference>
<dbReference type="Gene3D" id="3.90.120.10">
    <property type="entry name" value="DNA Methylase, subunit A, domain 2"/>
    <property type="match status" value="1"/>
</dbReference>
<dbReference type="InterPro" id="IPR050750">
    <property type="entry name" value="C5-MTase"/>
</dbReference>
<evidence type="ECO:0000313" key="9">
    <source>
        <dbReference type="Proteomes" id="UP000295310"/>
    </source>
</evidence>
<keyword evidence="3 5" id="KW-0949">S-adenosyl-L-methionine</keyword>
<proteinExistence type="inferred from homology"/>
<keyword evidence="4" id="KW-0680">Restriction system</keyword>
<comment type="catalytic activity">
    <reaction evidence="7">
        <text>a 2'-deoxycytidine in DNA + S-adenosyl-L-methionine = a 5-methyl-2'-deoxycytidine in DNA + S-adenosyl-L-homocysteine + H(+)</text>
        <dbReference type="Rhea" id="RHEA:13681"/>
        <dbReference type="Rhea" id="RHEA-COMP:11369"/>
        <dbReference type="Rhea" id="RHEA-COMP:11370"/>
        <dbReference type="ChEBI" id="CHEBI:15378"/>
        <dbReference type="ChEBI" id="CHEBI:57856"/>
        <dbReference type="ChEBI" id="CHEBI:59789"/>
        <dbReference type="ChEBI" id="CHEBI:85452"/>
        <dbReference type="ChEBI" id="CHEBI:85454"/>
        <dbReference type="EC" id="2.1.1.37"/>
    </reaction>
</comment>
<dbReference type="InterPro" id="IPR031303">
    <property type="entry name" value="C5_meth_CS"/>
</dbReference>
<dbReference type="EC" id="2.1.1.37" evidence="7"/>
<dbReference type="Pfam" id="PF00145">
    <property type="entry name" value="DNA_methylase"/>
    <property type="match status" value="1"/>
</dbReference>
<dbReference type="InterPro" id="IPR001525">
    <property type="entry name" value="C5_MeTfrase"/>
</dbReference>
<accession>A0A4R6BFU4</accession>
<protein>
    <recommendedName>
        <fullName evidence="7">Cytosine-specific methyltransferase</fullName>
        <ecNumber evidence="7">2.1.1.37</ecNumber>
    </recommendedName>
</protein>
<dbReference type="InterPro" id="IPR029063">
    <property type="entry name" value="SAM-dependent_MTases_sf"/>
</dbReference>
<sequence length="412" mass="47601">MLKVIETFSGIGSQAQALKNIGIEHSIEAIVEWEIGAMYAYDIMHNGPQDLSPYRHHTKESLVKELSKYTLSGDGKEPLSERSLSAMGVLQLKSILCSIERNNNLVDITKVKAVDLPDADLLTYSFPCQDLSVSGHWHKNSGGINRDANNRSTLLWQIERILMEYKEADKPLPKFLLMENVSNILSSKHIENFREFQDFLQAYGYYNQVYTLDARNFGVPQSRKRTYMLSVLAKDEEEYSAVNDYFFFNNLENIVLDRENIRPLSDYLKLNYDNSVYRKEAIQSTPTWSPSREKIYENNVILAVDRKVEPNQYARTITTKQDRNPNSGIIKYEDEVLTPMNINYRNLTPRECFLLMGFEEEQFNLLIEHNIDLTEGKKILPLSRLVRMAGNSIVVQVLESIFKQINEIENND</sequence>
<evidence type="ECO:0000256" key="4">
    <source>
        <dbReference type="ARBA" id="ARBA00022747"/>
    </source>
</evidence>
<comment type="similarity">
    <text evidence="5 6">Belongs to the class I-like SAM-binding methyltransferase superfamily. C5-methyltransferase family.</text>
</comment>
<dbReference type="Gene3D" id="3.40.50.150">
    <property type="entry name" value="Vaccinia Virus protein VP39"/>
    <property type="match status" value="1"/>
</dbReference>
<feature type="active site" evidence="5">
    <location>
        <position position="128"/>
    </location>
</feature>
<dbReference type="SUPFAM" id="SSF53335">
    <property type="entry name" value="S-adenosyl-L-methionine-dependent methyltransferases"/>
    <property type="match status" value="1"/>
</dbReference>
<evidence type="ECO:0000313" key="8">
    <source>
        <dbReference type="EMBL" id="TDL98702.1"/>
    </source>
</evidence>
<dbReference type="PROSITE" id="PS00095">
    <property type="entry name" value="C5_MTASE_2"/>
    <property type="match status" value="1"/>
</dbReference>
<evidence type="ECO:0000256" key="6">
    <source>
        <dbReference type="RuleBase" id="RU000416"/>
    </source>
</evidence>
<keyword evidence="9" id="KW-1185">Reference proteome</keyword>
<dbReference type="PRINTS" id="PR00105">
    <property type="entry name" value="C5METTRFRASE"/>
</dbReference>
<dbReference type="PROSITE" id="PS00094">
    <property type="entry name" value="C5_MTASE_1"/>
    <property type="match status" value="1"/>
</dbReference>
<evidence type="ECO:0000256" key="1">
    <source>
        <dbReference type="ARBA" id="ARBA00022603"/>
    </source>
</evidence>
<evidence type="ECO:0000256" key="2">
    <source>
        <dbReference type="ARBA" id="ARBA00022679"/>
    </source>
</evidence>
<dbReference type="GO" id="GO:0003886">
    <property type="term" value="F:DNA (cytosine-5-)-methyltransferase activity"/>
    <property type="evidence" value="ECO:0007669"/>
    <property type="project" value="UniProtKB-EC"/>
</dbReference>
<keyword evidence="2 5" id="KW-0808">Transferase</keyword>
<dbReference type="GO" id="GO:0009307">
    <property type="term" value="P:DNA restriction-modification system"/>
    <property type="evidence" value="ECO:0007669"/>
    <property type="project" value="UniProtKB-KW"/>
</dbReference>
<reference evidence="8 9" key="1">
    <citation type="submission" date="2019-01" db="EMBL/GenBank/DDBJ databases">
        <title>Draft genome sequences of the type strains of six Macrococcus species.</title>
        <authorList>
            <person name="Mazhar S."/>
            <person name="Altermann E."/>
            <person name="Hill C."/>
            <person name="Mcauliffe O."/>
        </authorList>
    </citation>
    <scope>NUCLEOTIDE SEQUENCE [LARGE SCALE GENOMIC DNA]</scope>
    <source>
        <strain evidence="8 9">CCM4811</strain>
    </source>
</reference>
<keyword evidence="1 5" id="KW-0489">Methyltransferase</keyword>
<dbReference type="GO" id="GO:0032259">
    <property type="term" value="P:methylation"/>
    <property type="evidence" value="ECO:0007669"/>
    <property type="project" value="UniProtKB-KW"/>
</dbReference>
<dbReference type="PANTHER" id="PTHR46098">
    <property type="entry name" value="TRNA (CYTOSINE(38)-C(5))-METHYLTRANSFERASE"/>
    <property type="match status" value="1"/>
</dbReference>
<comment type="caution">
    <text evidence="8">The sequence shown here is derived from an EMBL/GenBank/DDBJ whole genome shotgun (WGS) entry which is preliminary data.</text>
</comment>
<dbReference type="PROSITE" id="PS51679">
    <property type="entry name" value="SAM_MT_C5"/>
    <property type="match status" value="1"/>
</dbReference>
<dbReference type="PANTHER" id="PTHR46098:SF1">
    <property type="entry name" value="TRNA (CYTOSINE(38)-C(5))-METHYLTRANSFERASE"/>
    <property type="match status" value="1"/>
</dbReference>
<name>A0A4R6BFU4_9STAP</name>
<gene>
    <name evidence="8" type="primary">dcm</name>
    <name evidence="8" type="ORF">ERX27_02460</name>
</gene>
<evidence type="ECO:0000256" key="3">
    <source>
        <dbReference type="ARBA" id="ARBA00022691"/>
    </source>
</evidence>
<organism evidence="8 9">
    <name type="scientific">Macrococcus brunensis</name>
    <dbReference type="NCBI Taxonomy" id="198483"/>
    <lineage>
        <taxon>Bacteria</taxon>
        <taxon>Bacillati</taxon>
        <taxon>Bacillota</taxon>
        <taxon>Bacilli</taxon>
        <taxon>Bacillales</taxon>
        <taxon>Staphylococcaceae</taxon>
        <taxon>Macrococcus</taxon>
    </lineage>
</organism>
<dbReference type="Proteomes" id="UP000295310">
    <property type="component" value="Unassembled WGS sequence"/>
</dbReference>
<dbReference type="NCBIfam" id="TIGR00675">
    <property type="entry name" value="dcm"/>
    <property type="match status" value="1"/>
</dbReference>
<dbReference type="InterPro" id="IPR018117">
    <property type="entry name" value="C5_DNA_meth_AS"/>
</dbReference>
<evidence type="ECO:0000256" key="5">
    <source>
        <dbReference type="PROSITE-ProRule" id="PRU01016"/>
    </source>
</evidence>
<dbReference type="OrthoDB" id="9813719at2"/>
<dbReference type="AlphaFoldDB" id="A0A4R6BFU4"/>
<evidence type="ECO:0000256" key="7">
    <source>
        <dbReference type="RuleBase" id="RU000417"/>
    </source>
</evidence>